<keyword evidence="6" id="KW-0472">Membrane</keyword>
<dbReference type="Pfam" id="PF00089">
    <property type="entry name" value="Trypsin"/>
    <property type="match status" value="1"/>
</dbReference>
<dbReference type="Proteomes" id="UP000830375">
    <property type="component" value="Unassembled WGS sequence"/>
</dbReference>
<dbReference type="GO" id="GO:0008233">
    <property type="term" value="F:peptidase activity"/>
    <property type="evidence" value="ECO:0007669"/>
    <property type="project" value="UniProtKB-KW"/>
</dbReference>
<dbReference type="CDD" id="cd00190">
    <property type="entry name" value="Tryp_SPc"/>
    <property type="match status" value="1"/>
</dbReference>
<evidence type="ECO:0000256" key="5">
    <source>
        <dbReference type="RuleBase" id="RU363034"/>
    </source>
</evidence>
<gene>
    <name evidence="9" type="ORF">H4Q32_027799</name>
</gene>
<keyword evidence="4" id="KW-1015">Disulfide bond</keyword>
<evidence type="ECO:0000313" key="9">
    <source>
        <dbReference type="EMBL" id="KAI2666940.1"/>
    </source>
</evidence>
<dbReference type="InterPro" id="IPR043504">
    <property type="entry name" value="Peptidase_S1_PA_chymotrypsin"/>
</dbReference>
<keyword evidence="6" id="KW-0812">Transmembrane</keyword>
<evidence type="ECO:0000256" key="6">
    <source>
        <dbReference type="SAM" id="Phobius"/>
    </source>
</evidence>
<organism evidence="9 10">
    <name type="scientific">Labeo rohita</name>
    <name type="common">Indian major carp</name>
    <name type="synonym">Cyprinus rohita</name>
    <dbReference type="NCBI Taxonomy" id="84645"/>
    <lineage>
        <taxon>Eukaryota</taxon>
        <taxon>Metazoa</taxon>
        <taxon>Chordata</taxon>
        <taxon>Craniata</taxon>
        <taxon>Vertebrata</taxon>
        <taxon>Euteleostomi</taxon>
        <taxon>Actinopterygii</taxon>
        <taxon>Neopterygii</taxon>
        <taxon>Teleostei</taxon>
        <taxon>Ostariophysi</taxon>
        <taxon>Cypriniformes</taxon>
        <taxon>Cyprinidae</taxon>
        <taxon>Labeoninae</taxon>
        <taxon>Labeonini</taxon>
        <taxon>Labeo</taxon>
    </lineage>
</organism>
<dbReference type="InterPro" id="IPR001254">
    <property type="entry name" value="Trypsin_dom"/>
</dbReference>
<dbReference type="PROSITE" id="PS00134">
    <property type="entry name" value="TRYPSIN_HIS"/>
    <property type="match status" value="1"/>
</dbReference>
<proteinExistence type="predicted"/>
<evidence type="ECO:0000256" key="3">
    <source>
        <dbReference type="ARBA" id="ARBA00022825"/>
    </source>
</evidence>
<evidence type="ECO:0000313" key="10">
    <source>
        <dbReference type="Proteomes" id="UP000830375"/>
    </source>
</evidence>
<reference evidence="9 10" key="1">
    <citation type="submission" date="2022-01" db="EMBL/GenBank/DDBJ databases">
        <title>A high-quality chromosome-level genome assembly of rohu carp, Labeo rohita.</title>
        <authorList>
            <person name="Arick M.A. II"/>
            <person name="Hsu C.-Y."/>
            <person name="Magbanua Z."/>
            <person name="Pechanova O."/>
            <person name="Grover C."/>
            <person name="Miller E."/>
            <person name="Thrash A."/>
            <person name="Ezzel L."/>
            <person name="Alam S."/>
            <person name="Benzie J."/>
            <person name="Hamilton M."/>
            <person name="Karsi A."/>
            <person name="Lawrence M.L."/>
            <person name="Peterson D.G."/>
        </authorList>
    </citation>
    <scope>NUCLEOTIDE SEQUENCE [LARGE SCALE GENOMIC DNA]</scope>
    <source>
        <strain evidence="10">BAU-BD-2019</strain>
        <tissue evidence="9">Blood</tissue>
    </source>
</reference>
<evidence type="ECO:0000256" key="4">
    <source>
        <dbReference type="ARBA" id="ARBA00023157"/>
    </source>
</evidence>
<feature type="transmembrane region" description="Helical" evidence="6">
    <location>
        <begin position="299"/>
        <end position="318"/>
    </location>
</feature>
<accession>A0ABQ8MVS1</accession>
<dbReference type="PANTHER" id="PTHR24252">
    <property type="entry name" value="ACROSIN-RELATED"/>
    <property type="match status" value="1"/>
</dbReference>
<sequence length="319" mass="34462">MKFNTALSVAGVIILYIAGLLCQQDVCGRAPLSNRIVGGENAAAGVWPWQVSIHLTIQNVDYGHFCGGTLITKDWVLSAAHCFRWFNASYIVMYFGRLNQSGSNPYETNRTASQIISHPLFDYSNLDNDIALIQLSSSVTFSDYIRPVCLAAAGSVFAAGTESWVTGWGLLQPNGTKLPAILQEVMIPVVNDSNCNNAYGGVNISITSNMICAGLLNQGGKGTCQGDSGGPMVSRKGSVWVQSGIVSFGMECADPTFPTVFARVSRYQEWVKSYTGSNQPGFVIFNAASNSIFRSVPNLLLFHLSLAFCFIPFSLFLTS</sequence>
<comment type="caution">
    <text evidence="9">The sequence shown here is derived from an EMBL/GenBank/DDBJ whole genome shotgun (WGS) entry which is preliminary data.</text>
</comment>
<dbReference type="InterPro" id="IPR009003">
    <property type="entry name" value="Peptidase_S1_PA"/>
</dbReference>
<keyword evidence="10" id="KW-1185">Reference proteome</keyword>
<dbReference type="GO" id="GO:0006508">
    <property type="term" value="P:proteolysis"/>
    <property type="evidence" value="ECO:0007669"/>
    <property type="project" value="UniProtKB-KW"/>
</dbReference>
<dbReference type="PRINTS" id="PR00722">
    <property type="entry name" value="CHYMOTRYPSIN"/>
</dbReference>
<evidence type="ECO:0000256" key="2">
    <source>
        <dbReference type="ARBA" id="ARBA00022801"/>
    </source>
</evidence>
<keyword evidence="2 5" id="KW-0378">Hydrolase</keyword>
<evidence type="ECO:0000256" key="7">
    <source>
        <dbReference type="SAM" id="SignalP"/>
    </source>
</evidence>
<keyword evidence="6" id="KW-1133">Transmembrane helix</keyword>
<dbReference type="Gene3D" id="2.40.10.10">
    <property type="entry name" value="Trypsin-like serine proteases"/>
    <property type="match status" value="1"/>
</dbReference>
<dbReference type="InterPro" id="IPR018114">
    <property type="entry name" value="TRYPSIN_HIS"/>
</dbReference>
<evidence type="ECO:0000256" key="1">
    <source>
        <dbReference type="ARBA" id="ARBA00022670"/>
    </source>
</evidence>
<feature type="chain" id="PRO_5045278347" evidence="7">
    <location>
        <begin position="23"/>
        <end position="319"/>
    </location>
</feature>
<protein>
    <submittedName>
        <fullName evidence="9">Serine protease 30</fullName>
    </submittedName>
</protein>
<dbReference type="SUPFAM" id="SSF50494">
    <property type="entry name" value="Trypsin-like serine proteases"/>
    <property type="match status" value="1"/>
</dbReference>
<feature type="signal peptide" evidence="7">
    <location>
        <begin position="1"/>
        <end position="22"/>
    </location>
</feature>
<dbReference type="PROSITE" id="PS50240">
    <property type="entry name" value="TRYPSIN_DOM"/>
    <property type="match status" value="1"/>
</dbReference>
<evidence type="ECO:0000259" key="8">
    <source>
        <dbReference type="PROSITE" id="PS50240"/>
    </source>
</evidence>
<keyword evidence="3 5" id="KW-0720">Serine protease</keyword>
<name>A0ABQ8MVS1_LABRO</name>
<dbReference type="PROSITE" id="PS00135">
    <property type="entry name" value="TRYPSIN_SER"/>
    <property type="match status" value="1"/>
</dbReference>
<dbReference type="EMBL" id="JACTAM010000003">
    <property type="protein sequence ID" value="KAI2666940.1"/>
    <property type="molecule type" value="Genomic_DNA"/>
</dbReference>
<keyword evidence="7" id="KW-0732">Signal</keyword>
<dbReference type="SMART" id="SM00020">
    <property type="entry name" value="Tryp_SPc"/>
    <property type="match status" value="1"/>
</dbReference>
<feature type="domain" description="Peptidase S1" evidence="8">
    <location>
        <begin position="36"/>
        <end position="276"/>
    </location>
</feature>
<dbReference type="InterPro" id="IPR033116">
    <property type="entry name" value="TRYPSIN_SER"/>
</dbReference>
<dbReference type="PANTHER" id="PTHR24252:SF7">
    <property type="entry name" value="HYALIN"/>
    <property type="match status" value="1"/>
</dbReference>
<keyword evidence="1 5" id="KW-0645">Protease</keyword>
<dbReference type="InterPro" id="IPR001314">
    <property type="entry name" value="Peptidase_S1A"/>
</dbReference>